<keyword evidence="7" id="KW-1006">Bacterial flagellum protein export</keyword>
<evidence type="ECO:0000256" key="7">
    <source>
        <dbReference type="ARBA" id="ARBA00023225"/>
    </source>
</evidence>
<evidence type="ECO:0000313" key="10">
    <source>
        <dbReference type="EMBL" id="MBW7569650.1"/>
    </source>
</evidence>
<evidence type="ECO:0000256" key="8">
    <source>
        <dbReference type="SAM" id="MobiDB-lite"/>
    </source>
</evidence>
<feature type="domain" description="Flagellar assembly protein FliH/Type III secretion system HrpE" evidence="9">
    <location>
        <begin position="203"/>
        <end position="329"/>
    </location>
</feature>
<evidence type="ECO:0000256" key="4">
    <source>
        <dbReference type="ARBA" id="ARBA00022448"/>
    </source>
</evidence>
<keyword evidence="11" id="KW-1185">Reference proteome</keyword>
<name>A0ABS7DEB7_9GAMM</name>
<comment type="similarity">
    <text evidence="2">Belongs to the FliH family.</text>
</comment>
<gene>
    <name evidence="10" type="ORF">J5V48_01950</name>
</gene>
<dbReference type="PANTHER" id="PTHR34982">
    <property type="entry name" value="YOP PROTEINS TRANSLOCATION PROTEIN L"/>
    <property type="match status" value="1"/>
</dbReference>
<keyword evidence="5" id="KW-1005">Bacterial flagellum biogenesis</keyword>
<dbReference type="EMBL" id="JAGFNY010000003">
    <property type="protein sequence ID" value="MBW7569650.1"/>
    <property type="molecule type" value="Genomic_DNA"/>
</dbReference>
<comment type="caution">
    <text evidence="10">The sequence shown here is derived from an EMBL/GenBank/DDBJ whole genome shotgun (WGS) entry which is preliminary data.</text>
</comment>
<organism evidence="10 11">
    <name type="scientific">Succinivibrio faecicola</name>
    <dbReference type="NCBI Taxonomy" id="2820300"/>
    <lineage>
        <taxon>Bacteria</taxon>
        <taxon>Pseudomonadati</taxon>
        <taxon>Pseudomonadota</taxon>
        <taxon>Gammaproteobacteria</taxon>
        <taxon>Aeromonadales</taxon>
        <taxon>Succinivibrionaceae</taxon>
        <taxon>Succinivibrio</taxon>
    </lineage>
</organism>
<reference evidence="10 11" key="1">
    <citation type="submission" date="2021-03" db="EMBL/GenBank/DDBJ databases">
        <title>Succinivibrio sp. nov. isolated from feces of cow.</title>
        <authorList>
            <person name="Choi J.-Y."/>
        </authorList>
    </citation>
    <scope>NUCLEOTIDE SEQUENCE [LARGE SCALE GENOMIC DNA]</scope>
    <source>
        <strain evidence="10 11">AGMB01872</strain>
    </source>
</reference>
<evidence type="ECO:0000256" key="1">
    <source>
        <dbReference type="ARBA" id="ARBA00003041"/>
    </source>
</evidence>
<evidence type="ECO:0000313" key="11">
    <source>
        <dbReference type="Proteomes" id="UP000731465"/>
    </source>
</evidence>
<evidence type="ECO:0000256" key="3">
    <source>
        <dbReference type="ARBA" id="ARBA00016507"/>
    </source>
</evidence>
<evidence type="ECO:0000256" key="2">
    <source>
        <dbReference type="ARBA" id="ARBA00006602"/>
    </source>
</evidence>
<keyword evidence="6" id="KW-0653">Protein transport</keyword>
<proteinExistence type="inferred from homology"/>
<dbReference type="Pfam" id="PF02108">
    <property type="entry name" value="FliH"/>
    <property type="match status" value="1"/>
</dbReference>
<keyword evidence="4" id="KW-0813">Transport</keyword>
<protein>
    <recommendedName>
        <fullName evidence="3">Flagellar assembly protein FliH</fullName>
    </recommendedName>
</protein>
<sequence length="460" mass="51993">MDDFFSQEQVDDSVVNAEDNQKLKKSRLDIRYHRTVSTVTSAEMAKDYKVKVWPTLDENDAEGPINALGVRIEDYQSRKKAQIKEFEQFQSKKRQELFLEISNMADEEMELIEAERQKPAFTVEELEQIRNEAFEEGKNQGLEEGRAKGHEEGFQSGYNDGIEKGVAEGLEKGYQDGFRQGQEDGFSKGHSEGLESGQSVVLEQVERFRYLADSLANPLRELDRDVTDEICYIISRLAKVIIRKEINNNEPFLRNTLDKALSILPNSKKGASIYLNPEDAALVRSALGSEYINEQQWELNDDESLEIGDIRVCNSASTVEWRVNDRIDSLLDEFLSSVYPNVNSALKESIEGCPEYDEIPKKKIAKRTLTDIKDSIEHSVNPEDHQQMQDAESEGGEISDESVSENEVSDAPQEDAQQVLMDEPQNRELSAIEELESQVSEPMSDEDAASILSKSATGEI</sequence>
<evidence type="ECO:0000256" key="5">
    <source>
        <dbReference type="ARBA" id="ARBA00022795"/>
    </source>
</evidence>
<feature type="compositionally biased region" description="Basic and acidic residues" evidence="8">
    <location>
        <begin position="377"/>
        <end position="387"/>
    </location>
</feature>
<dbReference type="InterPro" id="IPR051472">
    <property type="entry name" value="T3SS_Stator/FliH"/>
</dbReference>
<dbReference type="RefSeq" id="WP_219936483.1">
    <property type="nucleotide sequence ID" value="NZ_JAGFNY010000003.1"/>
</dbReference>
<feature type="compositionally biased region" description="Acidic residues" evidence="8">
    <location>
        <begin position="391"/>
        <end position="408"/>
    </location>
</feature>
<evidence type="ECO:0000256" key="6">
    <source>
        <dbReference type="ARBA" id="ARBA00022927"/>
    </source>
</evidence>
<dbReference type="PANTHER" id="PTHR34982:SF1">
    <property type="entry name" value="FLAGELLAR ASSEMBLY PROTEIN FLIH"/>
    <property type="match status" value="1"/>
</dbReference>
<evidence type="ECO:0000259" key="9">
    <source>
        <dbReference type="Pfam" id="PF02108"/>
    </source>
</evidence>
<dbReference type="InterPro" id="IPR018035">
    <property type="entry name" value="Flagellar_FliH/T3SS_HrpE"/>
</dbReference>
<comment type="function">
    <text evidence="1">Needed for flagellar regrowth and assembly.</text>
</comment>
<dbReference type="Proteomes" id="UP000731465">
    <property type="component" value="Unassembled WGS sequence"/>
</dbReference>
<feature type="region of interest" description="Disordered" evidence="8">
    <location>
        <begin position="377"/>
        <end position="460"/>
    </location>
</feature>
<accession>A0ABS7DEB7</accession>